<comment type="similarity">
    <text evidence="1 3">Belongs to the RNase T2 family.</text>
</comment>
<organism evidence="4 5">
    <name type="scientific">Juglans regia</name>
    <name type="common">English walnut</name>
    <dbReference type="NCBI Taxonomy" id="51240"/>
    <lineage>
        <taxon>Eukaryota</taxon>
        <taxon>Viridiplantae</taxon>
        <taxon>Streptophyta</taxon>
        <taxon>Embryophyta</taxon>
        <taxon>Tracheophyta</taxon>
        <taxon>Spermatophyta</taxon>
        <taxon>Magnoliopsida</taxon>
        <taxon>eudicotyledons</taxon>
        <taxon>Gunneridae</taxon>
        <taxon>Pentapetalae</taxon>
        <taxon>rosids</taxon>
        <taxon>fabids</taxon>
        <taxon>Fagales</taxon>
        <taxon>Juglandaceae</taxon>
        <taxon>Juglans</taxon>
    </lineage>
</organism>
<name>A0A2I4GMV3_JUGRE</name>
<evidence type="ECO:0000256" key="1">
    <source>
        <dbReference type="ARBA" id="ARBA00007469"/>
    </source>
</evidence>
<dbReference type="GO" id="GO:0004521">
    <property type="term" value="F:RNA endonuclease activity"/>
    <property type="evidence" value="ECO:0000318"/>
    <property type="project" value="GO_Central"/>
</dbReference>
<dbReference type="OrthoDB" id="435754at2759"/>
<evidence type="ECO:0000313" key="5">
    <source>
        <dbReference type="RefSeq" id="XP_018845229.2"/>
    </source>
</evidence>
<gene>
    <name evidence="5" type="primary">LOC109009258</name>
</gene>
<dbReference type="PANTHER" id="PTHR11240">
    <property type="entry name" value="RIBONUCLEASE T2"/>
    <property type="match status" value="1"/>
</dbReference>
<evidence type="ECO:0000256" key="3">
    <source>
        <dbReference type="RuleBase" id="RU004328"/>
    </source>
</evidence>
<dbReference type="Proteomes" id="UP000235220">
    <property type="component" value="Chromosome 16"/>
</dbReference>
<keyword evidence="2" id="KW-1015">Disulfide bond</keyword>
<dbReference type="RefSeq" id="XP_018845229.2">
    <property type="nucleotide sequence ID" value="XM_018989684.2"/>
</dbReference>
<accession>A0A2I4GMV3</accession>
<dbReference type="SUPFAM" id="SSF55895">
    <property type="entry name" value="Ribonuclease Rh-like"/>
    <property type="match status" value="1"/>
</dbReference>
<evidence type="ECO:0000256" key="2">
    <source>
        <dbReference type="ARBA" id="ARBA00023157"/>
    </source>
</evidence>
<dbReference type="InterPro" id="IPR001568">
    <property type="entry name" value="RNase_T2-like"/>
</dbReference>
<dbReference type="GO" id="GO:0005576">
    <property type="term" value="C:extracellular region"/>
    <property type="evidence" value="ECO:0000318"/>
    <property type="project" value="GO_Central"/>
</dbReference>
<protein>
    <submittedName>
        <fullName evidence="5">Extracellular ribonuclease LE-like</fullName>
    </submittedName>
</protein>
<dbReference type="PANTHER" id="PTHR11240:SF72">
    <property type="entry name" value="RIBONUCLEASE 1"/>
    <property type="match status" value="1"/>
</dbReference>
<dbReference type="AlphaFoldDB" id="A0A2I4GMV3"/>
<dbReference type="GeneID" id="109009258"/>
<dbReference type="GO" id="GO:0033897">
    <property type="term" value="F:ribonuclease T2 activity"/>
    <property type="evidence" value="ECO:0007669"/>
    <property type="project" value="InterPro"/>
</dbReference>
<reference evidence="5" key="1">
    <citation type="submission" date="2025-08" db="UniProtKB">
        <authorList>
            <consortium name="RefSeq"/>
        </authorList>
    </citation>
    <scope>IDENTIFICATION</scope>
    <source>
        <tissue evidence="5">Leaves</tissue>
    </source>
</reference>
<dbReference type="KEGG" id="jre:109009258"/>
<dbReference type="GO" id="GO:0006401">
    <property type="term" value="P:RNA catabolic process"/>
    <property type="evidence" value="ECO:0000318"/>
    <property type="project" value="GO_Central"/>
</dbReference>
<proteinExistence type="inferred from homology"/>
<sequence>MKSYHSFFVQLLILECLAIACGSQAYNFFYFIQQWPGSACHSTGRCCYPTTGKPAADFSISGFRPYYNSGQYEIYCPSNDSINPSKLSDLIPKLHANWPSLACPSSDSTSLWTHEWTKYGTCSMSRYDPTQHSYFQETLVLKGRANILQILENAGIRPNGKFYSLAAIKSAIKRTIGYEPWIKCNTDASGKSQLYQVYLCVGRYQVSFEECPAAALSKLGNSGCSSAVKFPAF</sequence>
<dbReference type="GO" id="GO:0003723">
    <property type="term" value="F:RNA binding"/>
    <property type="evidence" value="ECO:0007669"/>
    <property type="project" value="InterPro"/>
</dbReference>
<evidence type="ECO:0000313" key="4">
    <source>
        <dbReference type="Proteomes" id="UP000235220"/>
    </source>
</evidence>
<keyword evidence="4" id="KW-1185">Reference proteome</keyword>
<dbReference type="InterPro" id="IPR036430">
    <property type="entry name" value="RNase_T2-like_sf"/>
</dbReference>
<dbReference type="CDD" id="cd01061">
    <property type="entry name" value="RNase_T2_euk"/>
    <property type="match status" value="1"/>
</dbReference>
<dbReference type="Gene3D" id="3.90.730.10">
    <property type="entry name" value="Ribonuclease T2-like"/>
    <property type="match status" value="1"/>
</dbReference>
<dbReference type="InterPro" id="IPR033697">
    <property type="entry name" value="Ribonuclease_T2_eukaryotic"/>
</dbReference>
<dbReference type="Pfam" id="PF00445">
    <property type="entry name" value="Ribonuclease_T2"/>
    <property type="match status" value="1"/>
</dbReference>
<dbReference type="Gramene" id="Jr16_11880_p1">
    <property type="protein sequence ID" value="cds.Jr16_11880_p1"/>
    <property type="gene ID" value="Jr16_11880"/>
</dbReference>